<name>A0A1H1UPS8_9ACTN</name>
<evidence type="ECO:0000313" key="5">
    <source>
        <dbReference type="EMBL" id="SDS74483.1"/>
    </source>
</evidence>
<protein>
    <submittedName>
        <fullName evidence="5">Methyltransferase domain-containing protein</fullName>
    </submittedName>
</protein>
<evidence type="ECO:0000256" key="2">
    <source>
        <dbReference type="ARBA" id="ARBA00022679"/>
    </source>
</evidence>
<dbReference type="STRING" id="630515.SAMN04489812_2880"/>
<dbReference type="InterPro" id="IPR041698">
    <property type="entry name" value="Methyltransf_25"/>
</dbReference>
<dbReference type="GO" id="GO:0008168">
    <property type="term" value="F:methyltransferase activity"/>
    <property type="evidence" value="ECO:0007669"/>
    <property type="project" value="UniProtKB-KW"/>
</dbReference>
<evidence type="ECO:0000313" key="6">
    <source>
        <dbReference type="Proteomes" id="UP000199103"/>
    </source>
</evidence>
<keyword evidence="6" id="KW-1185">Reference proteome</keyword>
<proteinExistence type="predicted"/>
<dbReference type="RefSeq" id="WP_091525824.1">
    <property type="nucleotide sequence ID" value="NZ_LT629772.1"/>
</dbReference>
<dbReference type="Proteomes" id="UP000199103">
    <property type="component" value="Chromosome I"/>
</dbReference>
<organism evidence="5 6">
    <name type="scientific">Microlunatus soli</name>
    <dbReference type="NCBI Taxonomy" id="630515"/>
    <lineage>
        <taxon>Bacteria</taxon>
        <taxon>Bacillati</taxon>
        <taxon>Actinomycetota</taxon>
        <taxon>Actinomycetes</taxon>
        <taxon>Propionibacteriales</taxon>
        <taxon>Propionibacteriaceae</taxon>
        <taxon>Microlunatus</taxon>
    </lineage>
</organism>
<dbReference type="PANTHER" id="PTHR43464">
    <property type="entry name" value="METHYLTRANSFERASE"/>
    <property type="match status" value="1"/>
</dbReference>
<accession>A0A1H1UPS8</accession>
<sequence length="237" mass="25635">MDSDTSRLVASARDWFSRPDQIEHYADHAADGPSELESRLLRHLSETPARVLDVGCGAGRIAVPLALQGHRVTGIDISDGLLVRARQFAEAVGACAGFERVEPTRLPYDAGSFDAVLSIKQYCYLPGSQLRLDYLAGLARVLRPGGVLLITGYIVPSEVEALAALQQDVDHQRTAAGFDQLEPMDTFSAGEGYVHWFTHDQLLDELSTLGPPIEVVDAADDSQIGVAIRPSRQDVVG</sequence>
<dbReference type="CDD" id="cd02440">
    <property type="entry name" value="AdoMet_MTases"/>
    <property type="match status" value="1"/>
</dbReference>
<dbReference type="InterPro" id="IPR029063">
    <property type="entry name" value="SAM-dependent_MTases_sf"/>
</dbReference>
<keyword evidence="2 5" id="KW-0808">Transferase</keyword>
<dbReference type="Pfam" id="PF13649">
    <property type="entry name" value="Methyltransf_25"/>
    <property type="match status" value="1"/>
</dbReference>
<evidence type="ECO:0000256" key="1">
    <source>
        <dbReference type="ARBA" id="ARBA00022603"/>
    </source>
</evidence>
<evidence type="ECO:0000256" key="3">
    <source>
        <dbReference type="ARBA" id="ARBA00022691"/>
    </source>
</evidence>
<keyword evidence="1 5" id="KW-0489">Methyltransferase</keyword>
<feature type="domain" description="Methyltransferase" evidence="4">
    <location>
        <begin position="51"/>
        <end position="146"/>
    </location>
</feature>
<dbReference type="EMBL" id="LT629772">
    <property type="protein sequence ID" value="SDS74483.1"/>
    <property type="molecule type" value="Genomic_DNA"/>
</dbReference>
<dbReference type="SUPFAM" id="SSF53335">
    <property type="entry name" value="S-adenosyl-L-methionine-dependent methyltransferases"/>
    <property type="match status" value="1"/>
</dbReference>
<gene>
    <name evidence="5" type="ORF">SAMN04489812_2880</name>
</gene>
<keyword evidence="3" id="KW-0949">S-adenosyl-L-methionine</keyword>
<dbReference type="PANTHER" id="PTHR43464:SF19">
    <property type="entry name" value="UBIQUINONE BIOSYNTHESIS O-METHYLTRANSFERASE, MITOCHONDRIAL"/>
    <property type="match status" value="1"/>
</dbReference>
<dbReference type="AlphaFoldDB" id="A0A1H1UPS8"/>
<evidence type="ECO:0000259" key="4">
    <source>
        <dbReference type="Pfam" id="PF13649"/>
    </source>
</evidence>
<dbReference type="OrthoDB" id="9797252at2"/>
<dbReference type="GO" id="GO:0032259">
    <property type="term" value="P:methylation"/>
    <property type="evidence" value="ECO:0007669"/>
    <property type="project" value="UniProtKB-KW"/>
</dbReference>
<reference evidence="5 6" key="1">
    <citation type="submission" date="2016-10" db="EMBL/GenBank/DDBJ databases">
        <authorList>
            <person name="de Groot N.N."/>
        </authorList>
    </citation>
    <scope>NUCLEOTIDE SEQUENCE [LARGE SCALE GENOMIC DNA]</scope>
    <source>
        <strain evidence="5 6">DSM 21800</strain>
    </source>
</reference>
<dbReference type="Gene3D" id="3.40.50.150">
    <property type="entry name" value="Vaccinia Virus protein VP39"/>
    <property type="match status" value="1"/>
</dbReference>